<dbReference type="AlphaFoldDB" id="A0A9W5TBH1"/>
<reference evidence="1" key="1">
    <citation type="submission" date="2019-12" db="EMBL/GenBank/DDBJ databases">
        <title>Genome sequence of Babesia ovis.</title>
        <authorList>
            <person name="Yamagishi J."/>
            <person name="Sevinc F."/>
            <person name="Xuan X."/>
        </authorList>
    </citation>
    <scope>NUCLEOTIDE SEQUENCE</scope>
    <source>
        <strain evidence="1">Selcuk</strain>
    </source>
</reference>
<gene>
    <name evidence="1" type="ORF">BaOVIS_010770</name>
</gene>
<dbReference type="OrthoDB" id="365308at2759"/>
<accession>A0A9W5TBH1</accession>
<dbReference type="Proteomes" id="UP001057455">
    <property type="component" value="Unassembled WGS sequence"/>
</dbReference>
<sequence length="893" mass="101724">MLSKQSLFRLVKDALRRRSLRSFEQIQDSFDYHLKLSLTLIREPSRIHPRKLENGQSYSESRFHDENNPPGGCKKDLHIGFVGSDNLDVDCLRPYEIVMGFQLLAMNCSIGDPLTNNYACRQKLEERLCALLYLAWYNMEQFDFVKLTLLMNSFVNVIHSGFLDAKNFVLSSDNDSSVIKSPDIRAPKCMQASGLFCSTKLLGNEQLDRAFKRFHKSASWRVIETLNMVLTSGADAPVTKTQEGSIDAHSICMMLKYYATIRDIDLTIVCLLWYWMHNQTHLSLGDKFNMVISLSKLENMYLYKPMKTIEVLSRNAAEIEKSVSDSAFLPETKPMDDVASKALGVVDVAGNRNLMDLILSRLVDIEATGNVNMRIFRLYLGAILSFRNCGVELELLRHMAHLTLDDAASIICFEKQPTVQWFKTYAELLYTIQICMGVAKILSPKAVQRVFLDNQVQNITHVSLLNMAKTPSKAPISALGDLCNFVKAMSKQKCLGSDDVHALARLQHTLNEVITIVYTNCSEDFRVKDILAMSDHLYDNNRIKDGGQGRLVRIYAVMNTDHGSKNIMDMYRELYELIVSFYRANRLIGHNLHQQIASVVSATFNVVTAEELATVIRFLQVLARLVKNNGKLVALYDFESIWSHIFLQRDWKDHVVELVDMMYSLLPHCLPWVTQQPMGTNIECMMEHYYNSTVLSRIRQNDAANYVDNPMVPEANRPHLNVTVFAKYTHLAWSLRETSAFMEDLWRHHADVVLNSITAFKNATVLDPPKLEKWGIEISKVNKRSDWWQAFSVHLVVSILLQMHVDSMPSEGMKECAMSRKIHVISFLCRELSDILDVIEDNGASKRQLAKLLAENSKYLAECPHANKLLTRLVTIQSCHDTSDTLSSVDALV</sequence>
<keyword evidence="2" id="KW-1185">Reference proteome</keyword>
<evidence type="ECO:0000313" key="2">
    <source>
        <dbReference type="Proteomes" id="UP001057455"/>
    </source>
</evidence>
<name>A0A9W5TBH1_BABOV</name>
<protein>
    <submittedName>
        <fullName evidence="1">Uncharacterized protein</fullName>
    </submittedName>
</protein>
<proteinExistence type="predicted"/>
<organism evidence="1 2">
    <name type="scientific">Babesia ovis</name>
    <dbReference type="NCBI Taxonomy" id="5869"/>
    <lineage>
        <taxon>Eukaryota</taxon>
        <taxon>Sar</taxon>
        <taxon>Alveolata</taxon>
        <taxon>Apicomplexa</taxon>
        <taxon>Aconoidasida</taxon>
        <taxon>Piroplasmida</taxon>
        <taxon>Babesiidae</taxon>
        <taxon>Babesia</taxon>
    </lineage>
</organism>
<dbReference type="EMBL" id="BLIY01000007">
    <property type="protein sequence ID" value="GFE53673.1"/>
    <property type="molecule type" value="Genomic_DNA"/>
</dbReference>
<comment type="caution">
    <text evidence="1">The sequence shown here is derived from an EMBL/GenBank/DDBJ whole genome shotgun (WGS) entry which is preliminary data.</text>
</comment>
<evidence type="ECO:0000313" key="1">
    <source>
        <dbReference type="EMBL" id="GFE53673.1"/>
    </source>
</evidence>